<dbReference type="RefSeq" id="WP_008044771.1">
    <property type="nucleotide sequence ID" value="NZ_CH724151.1"/>
</dbReference>
<dbReference type="Proteomes" id="UP000005953">
    <property type="component" value="Unassembled WGS sequence"/>
</dbReference>
<protein>
    <submittedName>
        <fullName evidence="4">ATPase component of ABC transporter with duplicated ATPase domains</fullName>
    </submittedName>
</protein>
<dbReference type="STRING" id="314283.MED297_20212"/>
<feature type="coiled-coil region" evidence="1">
    <location>
        <begin position="116"/>
        <end position="175"/>
    </location>
</feature>
<keyword evidence="1" id="KW-0175">Coiled coil</keyword>
<sequence>MPHALKALTLILFLLSSAASAQQFYRWTDEEGNVSIQSSIPPEAVSKGYEIIDEKGIVLKVVEPEISEAEKRARETAAVNAEMRRARDEELLKLYRSPADVDRAMKTWLSRMDMEIRVKNNRIRIKENEYNTLQERAANQEKAGQEVSEELLNEMDNIQLEIETYELEIREVELRQEESRSVFLRDRARMVELWEILNNEPWVEPESDD</sequence>
<proteinExistence type="predicted"/>
<dbReference type="OrthoDB" id="6080407at2"/>
<evidence type="ECO:0000256" key="2">
    <source>
        <dbReference type="SAM" id="SignalP"/>
    </source>
</evidence>
<organism evidence="4 5">
    <name type="scientific">Reinekea blandensis MED297</name>
    <dbReference type="NCBI Taxonomy" id="314283"/>
    <lineage>
        <taxon>Bacteria</taxon>
        <taxon>Pseudomonadati</taxon>
        <taxon>Pseudomonadota</taxon>
        <taxon>Gammaproteobacteria</taxon>
        <taxon>Oceanospirillales</taxon>
        <taxon>Saccharospirillaceae</taxon>
        <taxon>Reinekea</taxon>
    </lineage>
</organism>
<feature type="domain" description="DUF4124" evidence="3">
    <location>
        <begin position="12"/>
        <end position="45"/>
    </location>
</feature>
<comment type="caution">
    <text evidence="4">The sequence shown here is derived from an EMBL/GenBank/DDBJ whole genome shotgun (WGS) entry which is preliminary data.</text>
</comment>
<keyword evidence="2" id="KW-0732">Signal</keyword>
<reference evidence="4 5" key="1">
    <citation type="submission" date="2006-02" db="EMBL/GenBank/DDBJ databases">
        <authorList>
            <person name="Pinhassi J."/>
            <person name="Pedros-Alio C."/>
            <person name="Ferriera S."/>
            <person name="Johnson J."/>
            <person name="Kravitz S."/>
            <person name="Halpern A."/>
            <person name="Remington K."/>
            <person name="Beeson K."/>
            <person name="Tran B."/>
            <person name="Rogers Y.-H."/>
            <person name="Friedman R."/>
            <person name="Venter J.C."/>
        </authorList>
    </citation>
    <scope>NUCLEOTIDE SEQUENCE [LARGE SCALE GENOMIC DNA]</scope>
    <source>
        <strain evidence="4 5">MED297</strain>
    </source>
</reference>
<evidence type="ECO:0000259" key="3">
    <source>
        <dbReference type="Pfam" id="PF13511"/>
    </source>
</evidence>
<feature type="chain" id="PRO_5002666298" evidence="2">
    <location>
        <begin position="22"/>
        <end position="209"/>
    </location>
</feature>
<dbReference type="InterPro" id="IPR025392">
    <property type="entry name" value="DUF4124"/>
</dbReference>
<gene>
    <name evidence="4" type="ORF">MED297_20212</name>
</gene>
<evidence type="ECO:0000313" key="4">
    <source>
        <dbReference type="EMBL" id="EAR11248.1"/>
    </source>
</evidence>
<feature type="signal peptide" evidence="2">
    <location>
        <begin position="1"/>
        <end position="21"/>
    </location>
</feature>
<evidence type="ECO:0000313" key="5">
    <source>
        <dbReference type="Proteomes" id="UP000005953"/>
    </source>
</evidence>
<dbReference type="EMBL" id="AAOE01000001">
    <property type="protein sequence ID" value="EAR11248.1"/>
    <property type="molecule type" value="Genomic_DNA"/>
</dbReference>
<dbReference type="HOGENOM" id="CLU_094869_0_0_6"/>
<evidence type="ECO:0000256" key="1">
    <source>
        <dbReference type="SAM" id="Coils"/>
    </source>
</evidence>
<accession>A4B9E7</accession>
<dbReference type="AlphaFoldDB" id="A4B9E7"/>
<dbReference type="Pfam" id="PF13511">
    <property type="entry name" value="DUF4124"/>
    <property type="match status" value="1"/>
</dbReference>
<keyword evidence="5" id="KW-1185">Reference proteome</keyword>
<name>A4B9E7_9GAMM</name>